<gene>
    <name evidence="2" type="ordered locus">Htur_5023</name>
</gene>
<proteinExistence type="predicted"/>
<feature type="transmembrane region" description="Helical" evidence="1">
    <location>
        <begin position="341"/>
        <end position="361"/>
    </location>
</feature>
<dbReference type="RefSeq" id="WP_012946150.1">
    <property type="nucleotide sequence ID" value="NC_013748.1"/>
</dbReference>
<dbReference type="AlphaFoldDB" id="D2S3G4"/>
<dbReference type="GeneID" id="8745829"/>
<accession>D2S3G4</accession>
<sequence>MRNFTKRVATLGIMLAVITSMFAMPAAATFSTQPAVDSSSDISDGATISVVDANESNVSALVVDTDANDTIESADVTVDLNNSDRNYTVYDADTASSEYSVNSSIDTDSDGTADTDRHTWNVSHDEFADVPVAYNDTTDLDFTVEFTDGAGDTANVTGTITISNDGERAVTVVDSASIDNSGVGPSVESESQEAGTLAKYSPFHDEPEHDIYTLDDSFGSDANVTHEIYLADGDMASAYDASAEDTEAGDVLIGQTMLANDGLVLTFDSEADSDLVDTSSDAYAVYDSSADKLTLEPADDNATLDVVSMNQNPVDVESVSNDDIASTFDDAFGTYALFSNFSVGVLMASFGLPTLAFLFAVGAPKARSRIEA</sequence>
<dbReference type="Proteomes" id="UP000001903">
    <property type="component" value="Plasmid pHTUR05"/>
</dbReference>
<evidence type="ECO:0000256" key="1">
    <source>
        <dbReference type="SAM" id="Phobius"/>
    </source>
</evidence>
<evidence type="ECO:0000313" key="3">
    <source>
        <dbReference type="Proteomes" id="UP000001903"/>
    </source>
</evidence>
<evidence type="ECO:0000313" key="2">
    <source>
        <dbReference type="EMBL" id="ADB63911.1"/>
    </source>
</evidence>
<protein>
    <submittedName>
        <fullName evidence="2">Uncharacterized protein</fullName>
    </submittedName>
</protein>
<keyword evidence="2" id="KW-0614">Plasmid</keyword>
<keyword evidence="1" id="KW-0472">Membrane</keyword>
<geneLocation type="plasmid" evidence="2 3">
    <name>pHTUR05</name>
</geneLocation>
<keyword evidence="1" id="KW-0812">Transmembrane</keyword>
<organism evidence="2 3">
    <name type="scientific">Haloterrigena turkmenica (strain ATCC 51198 / DSM 5511 / JCM 9101 / NCIMB 13204 / VKM B-1734 / 4k)</name>
    <name type="common">Halococcus turkmenicus</name>
    <dbReference type="NCBI Taxonomy" id="543526"/>
    <lineage>
        <taxon>Archaea</taxon>
        <taxon>Methanobacteriati</taxon>
        <taxon>Methanobacteriota</taxon>
        <taxon>Stenosarchaea group</taxon>
        <taxon>Halobacteria</taxon>
        <taxon>Halobacteriales</taxon>
        <taxon>Natrialbaceae</taxon>
        <taxon>Haloterrigena</taxon>
    </lineage>
</organism>
<name>D2S3G4_HALTV</name>
<keyword evidence="3" id="KW-1185">Reference proteome</keyword>
<dbReference type="HOGENOM" id="CLU_743163_0_0_2"/>
<reference evidence="2 3" key="1">
    <citation type="journal article" date="2010" name="Stand. Genomic Sci.">
        <title>Complete genome sequence of Haloterrigena turkmenica type strain (4k).</title>
        <authorList>
            <person name="Saunders E."/>
            <person name="Tindall B.J."/>
            <person name="Fahnrich R."/>
            <person name="Lapidus A."/>
            <person name="Copeland A."/>
            <person name="Del Rio T.G."/>
            <person name="Lucas S."/>
            <person name="Chen F."/>
            <person name="Tice H."/>
            <person name="Cheng J.F."/>
            <person name="Han C."/>
            <person name="Detter J.C."/>
            <person name="Bruce D."/>
            <person name="Goodwin L."/>
            <person name="Chain P."/>
            <person name="Pitluck S."/>
            <person name="Pati A."/>
            <person name="Ivanova N."/>
            <person name="Mavromatis K."/>
            <person name="Chen A."/>
            <person name="Palaniappan K."/>
            <person name="Land M."/>
            <person name="Hauser L."/>
            <person name="Chang Y.J."/>
            <person name="Jeffries C.D."/>
            <person name="Brettin T."/>
            <person name="Rohde M."/>
            <person name="Goker M."/>
            <person name="Bristow J."/>
            <person name="Eisen J.A."/>
            <person name="Markowitz V."/>
            <person name="Hugenholtz P."/>
            <person name="Klenk H.P."/>
            <person name="Kyrpides N.C."/>
        </authorList>
    </citation>
    <scope>NUCLEOTIDE SEQUENCE [LARGE SCALE GENOMIC DNA]</scope>
    <source>
        <strain evidence="3">ATCC 51198 / DSM 5511 / JCM 9101 / NCIMB 13204 / VKM B-1734 / 4k</strain>
    </source>
</reference>
<dbReference type="EMBL" id="CP001865">
    <property type="protein sequence ID" value="ADB63911.1"/>
    <property type="molecule type" value="Genomic_DNA"/>
</dbReference>
<dbReference type="KEGG" id="htu:Htur_5023"/>
<keyword evidence="1" id="KW-1133">Transmembrane helix</keyword>